<evidence type="ECO:0000313" key="2">
    <source>
        <dbReference type="EMBL" id="KLJ07211.1"/>
    </source>
</evidence>
<keyword evidence="3" id="KW-1185">Reference proteome</keyword>
<sequence>MNCSMGLNPISLLVSYPTLLPSTPVLPYSKQPWASLTPQSPTPQMTPRVPNQSSPPSTTSPSNYPPSLAL</sequence>
<protein>
    <submittedName>
        <fullName evidence="2">Uncharacterized protein</fullName>
    </submittedName>
</protein>
<gene>
    <name evidence="2" type="ORF">EMPG_17301</name>
</gene>
<feature type="compositionally biased region" description="Polar residues" evidence="1">
    <location>
        <begin position="32"/>
        <end position="45"/>
    </location>
</feature>
<evidence type="ECO:0000313" key="3">
    <source>
        <dbReference type="Proteomes" id="UP000053573"/>
    </source>
</evidence>
<dbReference type="Proteomes" id="UP000053573">
    <property type="component" value="Unassembled WGS sequence"/>
</dbReference>
<accession>A0A0H1BD86</accession>
<organism evidence="2 3">
    <name type="scientific">Blastomyces silverae</name>
    <dbReference type="NCBI Taxonomy" id="2060906"/>
    <lineage>
        <taxon>Eukaryota</taxon>
        <taxon>Fungi</taxon>
        <taxon>Dikarya</taxon>
        <taxon>Ascomycota</taxon>
        <taxon>Pezizomycotina</taxon>
        <taxon>Eurotiomycetes</taxon>
        <taxon>Eurotiomycetidae</taxon>
        <taxon>Onygenales</taxon>
        <taxon>Ajellomycetaceae</taxon>
        <taxon>Blastomyces</taxon>
    </lineage>
</organism>
<comment type="caution">
    <text evidence="2">The sequence shown here is derived from an EMBL/GenBank/DDBJ whole genome shotgun (WGS) entry which is preliminary data.</text>
</comment>
<dbReference type="AlphaFoldDB" id="A0A0H1BD86"/>
<reference evidence="3" key="1">
    <citation type="journal article" date="2015" name="PLoS Genet.">
        <title>The dynamic genome and transcriptome of the human fungal pathogen Blastomyces and close relative Emmonsia.</title>
        <authorList>
            <person name="Munoz J.F."/>
            <person name="Gauthier G.M."/>
            <person name="Desjardins C.A."/>
            <person name="Gallo J.E."/>
            <person name="Holder J."/>
            <person name="Sullivan T.D."/>
            <person name="Marty A.J."/>
            <person name="Carmen J.C."/>
            <person name="Chen Z."/>
            <person name="Ding L."/>
            <person name="Gujja S."/>
            <person name="Magrini V."/>
            <person name="Misas E."/>
            <person name="Mitreva M."/>
            <person name="Priest M."/>
            <person name="Saif S."/>
            <person name="Whiston E.A."/>
            <person name="Young S."/>
            <person name="Zeng Q."/>
            <person name="Goldman W.E."/>
            <person name="Mardis E.R."/>
            <person name="Taylor J.W."/>
            <person name="McEwen J.G."/>
            <person name="Clay O.K."/>
            <person name="Klein B.S."/>
            <person name="Cuomo C.A."/>
        </authorList>
    </citation>
    <scope>NUCLEOTIDE SEQUENCE [LARGE SCALE GENOMIC DNA]</scope>
    <source>
        <strain evidence="3">UAMH 139</strain>
    </source>
</reference>
<feature type="compositionally biased region" description="Low complexity" evidence="1">
    <location>
        <begin position="50"/>
        <end position="70"/>
    </location>
</feature>
<proteinExistence type="predicted"/>
<feature type="region of interest" description="Disordered" evidence="1">
    <location>
        <begin position="30"/>
        <end position="70"/>
    </location>
</feature>
<name>A0A0H1BD86_9EURO</name>
<dbReference type="EMBL" id="LDEV01002877">
    <property type="protein sequence ID" value="KLJ07211.1"/>
    <property type="molecule type" value="Genomic_DNA"/>
</dbReference>
<evidence type="ECO:0000256" key="1">
    <source>
        <dbReference type="SAM" id="MobiDB-lite"/>
    </source>
</evidence>